<dbReference type="Proteomes" id="UP000499080">
    <property type="component" value="Unassembled WGS sequence"/>
</dbReference>
<dbReference type="OrthoDB" id="411823at2759"/>
<accession>A0A4Y2ILX9</accession>
<gene>
    <name evidence="1" type="ORF">AVEN_23104_1</name>
</gene>
<sequence length="210" mass="22471">MVVLNLLTGCPTIDIKIKEENEIWQQQQGIKNLDKIGISFTFDYATELSVSVESVGVACVCHVGVCVCQSVGVCVCQSVTVAYSRGCGSSSRVRRGRSSVLRFHPIGVDACHHLGRSCGCGRRPLCGGNNWSQCALPIGVVTSACVSSTACGRGAWCVRLRCVAVLASVRRYKHVCGMCQSIRCVVSHNIVCVQISPERCACGHIPVVIL</sequence>
<organism evidence="1 2">
    <name type="scientific">Araneus ventricosus</name>
    <name type="common">Orbweaver spider</name>
    <name type="synonym">Epeira ventricosa</name>
    <dbReference type="NCBI Taxonomy" id="182803"/>
    <lineage>
        <taxon>Eukaryota</taxon>
        <taxon>Metazoa</taxon>
        <taxon>Ecdysozoa</taxon>
        <taxon>Arthropoda</taxon>
        <taxon>Chelicerata</taxon>
        <taxon>Arachnida</taxon>
        <taxon>Araneae</taxon>
        <taxon>Araneomorphae</taxon>
        <taxon>Entelegynae</taxon>
        <taxon>Araneoidea</taxon>
        <taxon>Araneidae</taxon>
        <taxon>Araneus</taxon>
    </lineage>
</organism>
<proteinExistence type="predicted"/>
<comment type="caution">
    <text evidence="1">The sequence shown here is derived from an EMBL/GenBank/DDBJ whole genome shotgun (WGS) entry which is preliminary data.</text>
</comment>
<reference evidence="1 2" key="1">
    <citation type="journal article" date="2019" name="Sci. Rep.">
        <title>Orb-weaving spider Araneus ventricosus genome elucidates the spidroin gene catalogue.</title>
        <authorList>
            <person name="Kono N."/>
            <person name="Nakamura H."/>
            <person name="Ohtoshi R."/>
            <person name="Moran D.A.P."/>
            <person name="Shinohara A."/>
            <person name="Yoshida Y."/>
            <person name="Fujiwara M."/>
            <person name="Mori M."/>
            <person name="Tomita M."/>
            <person name="Arakawa K."/>
        </authorList>
    </citation>
    <scope>NUCLEOTIDE SEQUENCE [LARGE SCALE GENOMIC DNA]</scope>
</reference>
<dbReference type="EMBL" id="BGPR01002782">
    <property type="protein sequence ID" value="GBM78823.1"/>
    <property type="molecule type" value="Genomic_DNA"/>
</dbReference>
<protein>
    <submittedName>
        <fullName evidence="1">Uncharacterized protein</fullName>
    </submittedName>
</protein>
<keyword evidence="2" id="KW-1185">Reference proteome</keyword>
<evidence type="ECO:0000313" key="1">
    <source>
        <dbReference type="EMBL" id="GBM78823.1"/>
    </source>
</evidence>
<name>A0A4Y2ILX9_ARAVE</name>
<dbReference type="AlphaFoldDB" id="A0A4Y2ILX9"/>
<evidence type="ECO:0000313" key="2">
    <source>
        <dbReference type="Proteomes" id="UP000499080"/>
    </source>
</evidence>